<protein>
    <submittedName>
        <fullName evidence="10">Alpha-glucoside transport system permease protein</fullName>
    </submittedName>
</protein>
<dbReference type="SUPFAM" id="SSF161098">
    <property type="entry name" value="MetI-like"/>
    <property type="match status" value="2"/>
</dbReference>
<feature type="transmembrane region" description="Helical" evidence="9">
    <location>
        <begin position="205"/>
        <end position="224"/>
    </location>
</feature>
<keyword evidence="4" id="KW-0762">Sugar transport</keyword>
<gene>
    <name evidence="10" type="ORF">BJ987_003779</name>
</gene>
<feature type="transmembrane region" description="Helical" evidence="9">
    <location>
        <begin position="302"/>
        <end position="327"/>
    </location>
</feature>
<proteinExistence type="predicted"/>
<keyword evidence="5 9" id="KW-0812">Transmembrane</keyword>
<feature type="transmembrane region" description="Helical" evidence="9">
    <location>
        <begin position="68"/>
        <end position="86"/>
    </location>
</feature>
<reference evidence="10 11" key="1">
    <citation type="submission" date="2021-03" db="EMBL/GenBank/DDBJ databases">
        <title>Sequencing the genomes of 1000 actinobacteria strains.</title>
        <authorList>
            <person name="Klenk H.-P."/>
        </authorList>
    </citation>
    <scope>NUCLEOTIDE SEQUENCE [LARGE SCALE GENOMIC DNA]</scope>
    <source>
        <strain evidence="10 11">DSM 45516</strain>
    </source>
</reference>
<evidence type="ECO:0000256" key="1">
    <source>
        <dbReference type="ARBA" id="ARBA00004651"/>
    </source>
</evidence>
<dbReference type="InterPro" id="IPR035906">
    <property type="entry name" value="MetI-like_sf"/>
</dbReference>
<dbReference type="InterPro" id="IPR050901">
    <property type="entry name" value="BP-dep_ABC_trans_perm"/>
</dbReference>
<feature type="transmembrane region" description="Helical" evidence="9">
    <location>
        <begin position="442"/>
        <end position="468"/>
    </location>
</feature>
<evidence type="ECO:0000256" key="2">
    <source>
        <dbReference type="ARBA" id="ARBA00022448"/>
    </source>
</evidence>
<accession>A0ABS4QGQ0</accession>
<keyword evidence="2" id="KW-0813">Transport</keyword>
<feature type="transmembrane region" description="Helical" evidence="9">
    <location>
        <begin position="347"/>
        <end position="368"/>
    </location>
</feature>
<comment type="caution">
    <text evidence="10">The sequence shown here is derived from an EMBL/GenBank/DDBJ whole genome shotgun (WGS) entry which is preliminary data.</text>
</comment>
<dbReference type="PANTHER" id="PTHR32243:SF50">
    <property type="entry name" value="MALTOSE_MALTODEXTRIN TRANSPORT SYSTEM PERMEASE PROTEIN MALG"/>
    <property type="match status" value="1"/>
</dbReference>
<dbReference type="Proteomes" id="UP001519325">
    <property type="component" value="Unassembled WGS sequence"/>
</dbReference>
<feature type="transmembrane region" description="Helical" evidence="9">
    <location>
        <begin position="561"/>
        <end position="582"/>
    </location>
</feature>
<feature type="transmembrane region" description="Helical" evidence="9">
    <location>
        <begin position="36"/>
        <end position="62"/>
    </location>
</feature>
<feature type="transmembrane region" description="Helical" evidence="9">
    <location>
        <begin position="236"/>
        <end position="263"/>
    </location>
</feature>
<feature type="region of interest" description="Disordered" evidence="8">
    <location>
        <begin position="89"/>
        <end position="132"/>
    </location>
</feature>
<dbReference type="PANTHER" id="PTHR32243">
    <property type="entry name" value="MALTOSE TRANSPORT SYSTEM PERMEASE-RELATED"/>
    <property type="match status" value="1"/>
</dbReference>
<evidence type="ECO:0000256" key="5">
    <source>
        <dbReference type="ARBA" id="ARBA00022692"/>
    </source>
</evidence>
<evidence type="ECO:0000256" key="4">
    <source>
        <dbReference type="ARBA" id="ARBA00022597"/>
    </source>
</evidence>
<keyword evidence="6 9" id="KW-1133">Transmembrane helix</keyword>
<evidence type="ECO:0000256" key="7">
    <source>
        <dbReference type="ARBA" id="ARBA00023136"/>
    </source>
</evidence>
<organism evidence="10 11">
    <name type="scientific">Nocardia goodfellowii</name>
    <dbReference type="NCBI Taxonomy" id="882446"/>
    <lineage>
        <taxon>Bacteria</taxon>
        <taxon>Bacillati</taxon>
        <taxon>Actinomycetota</taxon>
        <taxon>Actinomycetes</taxon>
        <taxon>Mycobacteriales</taxon>
        <taxon>Nocardiaceae</taxon>
        <taxon>Nocardia</taxon>
    </lineage>
</organism>
<feature type="transmembrane region" description="Helical" evidence="9">
    <location>
        <begin position="521"/>
        <end position="540"/>
    </location>
</feature>
<evidence type="ECO:0000313" key="11">
    <source>
        <dbReference type="Proteomes" id="UP001519325"/>
    </source>
</evidence>
<sequence>MTRSHELTIHGLELELAPRRMRGTLVPGRPPRRWPIWLAFAVVFVFLAGLLWAFGMTVWTAYAAHPRVIPGCLLAGLGVVISIESWSGSGRGSGGNSGGNSTSGDSGGSESGSGGQTESGGSGSETGGGNERSWRVGAGRAAVRLCGALLVAAGVLLVASELRKPVMLVYLGTVGFAGAGYLLVVNLGLLVAWWTRGMRWAWRPLLVTFGISTLVSGVAFRLIFQELGEWLVLDRLWQYQLLFFLMGLSAFVWTWLGFAVGVFRAGVRALEANPAFGGDLPAIDKLVPPWRTFHQRLRPVRLVVSLVVLVAAGRVFDAVLIGVPGSLQDRVQSATVQWWRLATEGEPGAAAAQSLPLVVFVGCVAWWAQRPIHTQDRSLTAIPEPGREVPREARSLPARATMGLVLGLGALTPIGVLVWASANGPQGLGVATLVETLSDDALRRALMTTAEVAVVATLTVVGLAVPVAYQLAAWSPSHTLYWRATMVVLVVLAVLPVQSYLGSLDQFFDDSGLSGTRLPLMTVHVAAGLPISILILRGALLSPSGSREADVLHGLGVRAPTLGRIWRAAGPALIAVAVLEFVQVWNDFVVGLIVNGAGASPWSLLLWGEARQFSENTGQLAAGALLSSLAPVALVLLTWRRWLLPGLIGKVL</sequence>
<evidence type="ECO:0000313" key="10">
    <source>
        <dbReference type="EMBL" id="MBP2190878.1"/>
    </source>
</evidence>
<evidence type="ECO:0000256" key="6">
    <source>
        <dbReference type="ARBA" id="ARBA00022989"/>
    </source>
</evidence>
<feature type="transmembrane region" description="Helical" evidence="9">
    <location>
        <begin position="141"/>
        <end position="160"/>
    </location>
</feature>
<dbReference type="Gene3D" id="1.10.3720.10">
    <property type="entry name" value="MetI-like"/>
    <property type="match status" value="1"/>
</dbReference>
<keyword evidence="11" id="KW-1185">Reference proteome</keyword>
<keyword evidence="3" id="KW-1003">Cell membrane</keyword>
<feature type="transmembrane region" description="Helical" evidence="9">
    <location>
        <begin position="166"/>
        <end position="193"/>
    </location>
</feature>
<feature type="transmembrane region" description="Helical" evidence="9">
    <location>
        <begin position="588"/>
        <end position="608"/>
    </location>
</feature>
<dbReference type="RefSeq" id="WP_209891655.1">
    <property type="nucleotide sequence ID" value="NZ_JAGGMR010000001.1"/>
</dbReference>
<evidence type="ECO:0000256" key="9">
    <source>
        <dbReference type="SAM" id="Phobius"/>
    </source>
</evidence>
<name>A0ABS4QGQ0_9NOCA</name>
<dbReference type="EMBL" id="JAGGMR010000001">
    <property type="protein sequence ID" value="MBP2190878.1"/>
    <property type="molecule type" value="Genomic_DNA"/>
</dbReference>
<keyword evidence="7 9" id="KW-0472">Membrane</keyword>
<evidence type="ECO:0000256" key="8">
    <source>
        <dbReference type="SAM" id="MobiDB-lite"/>
    </source>
</evidence>
<feature type="compositionally biased region" description="Gly residues" evidence="8">
    <location>
        <begin position="105"/>
        <end position="130"/>
    </location>
</feature>
<feature type="transmembrane region" description="Helical" evidence="9">
    <location>
        <begin position="620"/>
        <end position="639"/>
    </location>
</feature>
<feature type="compositionally biased region" description="Gly residues" evidence="8">
    <location>
        <begin position="89"/>
        <end position="98"/>
    </location>
</feature>
<feature type="transmembrane region" description="Helical" evidence="9">
    <location>
        <begin position="400"/>
        <end position="422"/>
    </location>
</feature>
<feature type="transmembrane region" description="Helical" evidence="9">
    <location>
        <begin position="480"/>
        <end position="501"/>
    </location>
</feature>
<comment type="subcellular location">
    <subcellularLocation>
        <location evidence="1">Cell membrane</location>
        <topology evidence="1">Multi-pass membrane protein</topology>
    </subcellularLocation>
</comment>
<evidence type="ECO:0000256" key="3">
    <source>
        <dbReference type="ARBA" id="ARBA00022475"/>
    </source>
</evidence>